<protein>
    <submittedName>
        <fullName evidence="2">ATP-dependent RecD-like DNA helicase</fullName>
    </submittedName>
</protein>
<name>A0AAJ2J1A6_9LACT</name>
<accession>A0AAJ2J1A6</accession>
<dbReference type="InterPro" id="IPR050534">
    <property type="entry name" value="Coronavir_polyprotein_1ab"/>
</dbReference>
<dbReference type="Pfam" id="PF13538">
    <property type="entry name" value="UvrD_C_2"/>
    <property type="match status" value="1"/>
</dbReference>
<dbReference type="CDD" id="cd18809">
    <property type="entry name" value="SF1_C_RecD"/>
    <property type="match status" value="1"/>
</dbReference>
<evidence type="ECO:0000313" key="2">
    <source>
        <dbReference type="EMBL" id="MDT2667645.1"/>
    </source>
</evidence>
<dbReference type="AlphaFoldDB" id="A0AAJ2J1A6"/>
<proteinExistence type="predicted"/>
<sequence length="926" mass="108712">MSDQKEEIISQIKQQIFRSNQTIERHISNLSFLERGVVSQDIIQNLRTFVEHISCFIYISETKKSEKYSLDNHYNEIVGSFPYLNDHYQFIYKFHKYLQIVVSHYTVEPEQAERVMLKYYEFLIKIKQLLKASYNLEVLSNLKDFPLNIDKNLEEYYEKISERLEDSTINLREEIRSERYYIHKIKPFFVNQKIYYEVTFMPTNGKTNKNDRIIGFTKLELSSYYAVKLKTLSDNIEVIGRTMPLLIITGWEVAIRPIEIEKFSKIFGENIQQYASSSEGRGLMFYLQQSGNNLVDLISSDEIYYQRIRSEILEKYKAKTSRLFDLFNECRDIILNERAGSNILRYLLYHMNNDVLESQYGWEKNKRLSNLYLDYGCIPFDEMPFNSSLMGHNPKMKDLFDCIGSKKRKHELLARHLKQNTEQAGILYTPKKELEQFGNIDKLVNIYNSKLYSKHKAVRKISERNRHLYISGDETDTIKIIQKLIKLSDGGIKNYEEFVDDWLNSIDYIVADKDKQKVLRYLFKKSKVAAIYGSAGTGKTTLINLISNLFKERNRLYLAQTNTAVDNMKRRMAAVNGNTDFMTVTKFIKNSQVKTDFDILVIDECSTVSNQDMNKILEKANFELLILVGDTYQIESIRFGNWFNVIKKLLADTSKYELTTPHRSCNKDLQLFWDRVREMEGDVLEIDARMQYSSTFDDTIFKKNSHDEIVLCLNYDGLYGINNINKLLQQNNPNEAIEWGLNTYKVGDPVLFKDIHRFRPVIYNNIKGWIREIRKIGSKVQFDIEIDKKLTDMDVKDYEISLLDSTPLGNSVIRFLIDDYHQLNEDGEGPESAIIPFQLAYAISIHKSQGLEYDSVKIIIADEVEENITHSIFYTAITRAKNNLKIYWTPEVQKRILENIRPRGIERDVDRDVTFLKQLLENKSEI</sequence>
<keyword evidence="2" id="KW-0347">Helicase</keyword>
<keyword evidence="2" id="KW-0067">ATP-binding</keyword>
<dbReference type="SMART" id="SM00382">
    <property type="entry name" value="AAA"/>
    <property type="match status" value="1"/>
</dbReference>
<dbReference type="InterPro" id="IPR027785">
    <property type="entry name" value="UvrD-like_helicase_C"/>
</dbReference>
<keyword evidence="2" id="KW-0378">Hydrolase</keyword>
<dbReference type="Gene3D" id="3.40.50.300">
    <property type="entry name" value="P-loop containing nucleotide triphosphate hydrolases"/>
    <property type="match status" value="2"/>
</dbReference>
<gene>
    <name evidence="2" type="ORF">P7D34_10525</name>
</gene>
<organism evidence="2 3">
    <name type="scientific">Lactococcus petauri</name>
    <dbReference type="NCBI Taxonomy" id="1940789"/>
    <lineage>
        <taxon>Bacteria</taxon>
        <taxon>Bacillati</taxon>
        <taxon>Bacillota</taxon>
        <taxon>Bacilli</taxon>
        <taxon>Lactobacillales</taxon>
        <taxon>Streptococcaceae</taxon>
        <taxon>Lactococcus</taxon>
    </lineage>
</organism>
<dbReference type="PANTHER" id="PTHR43788">
    <property type="entry name" value="DNA2/NAM7 HELICASE FAMILY MEMBER"/>
    <property type="match status" value="1"/>
</dbReference>
<dbReference type="GO" id="GO:0004386">
    <property type="term" value="F:helicase activity"/>
    <property type="evidence" value="ECO:0007669"/>
    <property type="project" value="UniProtKB-KW"/>
</dbReference>
<keyword evidence="2" id="KW-0547">Nucleotide-binding</keyword>
<comment type="caution">
    <text evidence="2">The sequence shown here is derived from an EMBL/GenBank/DDBJ whole genome shotgun (WGS) entry which is preliminary data.</text>
</comment>
<evidence type="ECO:0000259" key="1">
    <source>
        <dbReference type="SMART" id="SM00382"/>
    </source>
</evidence>
<dbReference type="Proteomes" id="UP001257962">
    <property type="component" value="Unassembled WGS sequence"/>
</dbReference>
<dbReference type="RefSeq" id="WP_311912490.1">
    <property type="nucleotide sequence ID" value="NZ_JARPXY010000011.1"/>
</dbReference>
<dbReference type="EMBL" id="JARPYC010000012">
    <property type="protein sequence ID" value="MDT2667645.1"/>
    <property type="molecule type" value="Genomic_DNA"/>
</dbReference>
<dbReference type="SUPFAM" id="SSF52540">
    <property type="entry name" value="P-loop containing nucleoside triphosphate hydrolases"/>
    <property type="match status" value="1"/>
</dbReference>
<evidence type="ECO:0000313" key="3">
    <source>
        <dbReference type="Proteomes" id="UP001257962"/>
    </source>
</evidence>
<dbReference type="InterPro" id="IPR027417">
    <property type="entry name" value="P-loop_NTPase"/>
</dbReference>
<reference evidence="2" key="1">
    <citation type="submission" date="2023-03" db="EMBL/GenBank/DDBJ databases">
        <authorList>
            <person name="Shen W."/>
            <person name="Cai J."/>
        </authorList>
    </citation>
    <scope>NUCLEOTIDE SEQUENCE</scope>
    <source>
        <strain evidence="2">Y3</strain>
    </source>
</reference>
<dbReference type="Pfam" id="PF13604">
    <property type="entry name" value="AAA_30"/>
    <property type="match status" value="1"/>
</dbReference>
<feature type="domain" description="AAA+ ATPase" evidence="1">
    <location>
        <begin position="525"/>
        <end position="677"/>
    </location>
</feature>
<dbReference type="InterPro" id="IPR003593">
    <property type="entry name" value="AAA+_ATPase"/>
</dbReference>